<reference evidence="2 3" key="1">
    <citation type="submission" date="2024-05" db="EMBL/GenBank/DDBJ databases">
        <title>Long read based assembly of the Candida bracarensis genome reveals expanded adhesin content.</title>
        <authorList>
            <person name="Marcet-Houben M."/>
            <person name="Ksiezopolska E."/>
            <person name="Gabaldon T."/>
        </authorList>
    </citation>
    <scope>NUCLEOTIDE SEQUENCE [LARGE SCALE GENOMIC DNA]</scope>
    <source>
        <strain evidence="2 3">CBM6</strain>
    </source>
</reference>
<sequence>MDAAEGRRAGGQEGRISDVYTISRRGIRGSIPLFSLISTLFPPPYNPTEQWAEAEAKRLRREDSEDTAIA</sequence>
<proteinExistence type="predicted"/>
<evidence type="ECO:0000256" key="1">
    <source>
        <dbReference type="SAM" id="MobiDB-lite"/>
    </source>
</evidence>
<dbReference type="EMBL" id="JBEVYD010000010">
    <property type="protein sequence ID" value="KAL3229969.1"/>
    <property type="molecule type" value="Genomic_DNA"/>
</dbReference>
<accession>A0ABR4NPE2</accession>
<keyword evidence="3" id="KW-1185">Reference proteome</keyword>
<feature type="region of interest" description="Disordered" evidence="1">
    <location>
        <begin position="45"/>
        <end position="70"/>
    </location>
</feature>
<protein>
    <submittedName>
        <fullName evidence="2">Uncharacterized protein</fullName>
    </submittedName>
</protein>
<evidence type="ECO:0000313" key="2">
    <source>
        <dbReference type="EMBL" id="KAL3229969.1"/>
    </source>
</evidence>
<gene>
    <name evidence="2" type="ORF">RNJ44_01332</name>
</gene>
<dbReference type="Proteomes" id="UP001623330">
    <property type="component" value="Unassembled WGS sequence"/>
</dbReference>
<evidence type="ECO:0000313" key="3">
    <source>
        <dbReference type="Proteomes" id="UP001623330"/>
    </source>
</evidence>
<organism evidence="2 3">
    <name type="scientific">Nakaseomyces bracarensis</name>
    <dbReference type="NCBI Taxonomy" id="273131"/>
    <lineage>
        <taxon>Eukaryota</taxon>
        <taxon>Fungi</taxon>
        <taxon>Dikarya</taxon>
        <taxon>Ascomycota</taxon>
        <taxon>Saccharomycotina</taxon>
        <taxon>Saccharomycetes</taxon>
        <taxon>Saccharomycetales</taxon>
        <taxon>Saccharomycetaceae</taxon>
        <taxon>Nakaseomyces</taxon>
    </lineage>
</organism>
<name>A0ABR4NPE2_9SACH</name>
<feature type="compositionally biased region" description="Basic and acidic residues" evidence="1">
    <location>
        <begin position="54"/>
        <end position="63"/>
    </location>
</feature>
<comment type="caution">
    <text evidence="2">The sequence shown here is derived from an EMBL/GenBank/DDBJ whole genome shotgun (WGS) entry which is preliminary data.</text>
</comment>